<reference evidence="2 3" key="1">
    <citation type="journal article" date="2017" name="Curr. Biol.">
        <title>Genome architecture and evolution of a unichromosomal asexual nematode.</title>
        <authorList>
            <person name="Fradin H."/>
            <person name="Zegar C."/>
            <person name="Gutwein M."/>
            <person name="Lucas J."/>
            <person name="Kovtun M."/>
            <person name="Corcoran D."/>
            <person name="Baugh L.R."/>
            <person name="Kiontke K."/>
            <person name="Gunsalus K."/>
            <person name="Fitch D.H."/>
            <person name="Piano F."/>
        </authorList>
    </citation>
    <scope>NUCLEOTIDE SEQUENCE [LARGE SCALE GENOMIC DNA]</scope>
    <source>
        <strain evidence="2">PF1309</strain>
    </source>
</reference>
<dbReference type="Proteomes" id="UP000218231">
    <property type="component" value="Unassembled WGS sequence"/>
</dbReference>
<name>A0A2A2KYN9_9BILA</name>
<protein>
    <submittedName>
        <fullName evidence="2">Uncharacterized protein</fullName>
    </submittedName>
</protein>
<evidence type="ECO:0000313" key="3">
    <source>
        <dbReference type="Proteomes" id="UP000218231"/>
    </source>
</evidence>
<gene>
    <name evidence="2" type="ORF">WR25_15737</name>
</gene>
<feature type="region of interest" description="Disordered" evidence="1">
    <location>
        <begin position="24"/>
        <end position="96"/>
    </location>
</feature>
<feature type="compositionally biased region" description="Basic and acidic residues" evidence="1">
    <location>
        <begin position="24"/>
        <end position="74"/>
    </location>
</feature>
<evidence type="ECO:0000256" key="1">
    <source>
        <dbReference type="SAM" id="MobiDB-lite"/>
    </source>
</evidence>
<proteinExistence type="predicted"/>
<evidence type="ECO:0000313" key="2">
    <source>
        <dbReference type="EMBL" id="PAV79054.1"/>
    </source>
</evidence>
<comment type="caution">
    <text evidence="2">The sequence shown here is derived from an EMBL/GenBank/DDBJ whole genome shotgun (WGS) entry which is preliminary data.</text>
</comment>
<dbReference type="EMBL" id="LIAE01007474">
    <property type="protein sequence ID" value="PAV79054.1"/>
    <property type="molecule type" value="Genomic_DNA"/>
</dbReference>
<keyword evidence="3" id="KW-1185">Reference proteome</keyword>
<sequence length="96" mass="11635">MSAATWLQTIEALFTFFTPKRRQQAEAEGKQQLRDREADRENNCRRREEKKETQRKQVDRYRNRNRNSDRDSHITVKLSVIGRRTSQTTTIDRHRM</sequence>
<organism evidence="2 3">
    <name type="scientific">Diploscapter pachys</name>
    <dbReference type="NCBI Taxonomy" id="2018661"/>
    <lineage>
        <taxon>Eukaryota</taxon>
        <taxon>Metazoa</taxon>
        <taxon>Ecdysozoa</taxon>
        <taxon>Nematoda</taxon>
        <taxon>Chromadorea</taxon>
        <taxon>Rhabditida</taxon>
        <taxon>Rhabditina</taxon>
        <taxon>Rhabditomorpha</taxon>
        <taxon>Rhabditoidea</taxon>
        <taxon>Rhabditidae</taxon>
        <taxon>Diploscapter</taxon>
    </lineage>
</organism>
<accession>A0A2A2KYN9</accession>
<dbReference type="AlphaFoldDB" id="A0A2A2KYN9"/>